<sequence>MYRRLLAVSLLGSTLAFAAQGDQWLVLKGAYTRFDNSVHLKEQGGLGIGYGSWLTDNVGLDFSLIRSDLKSDLPTATGSGTQHQLLGSVLIGFHPEGYRAFPYFSAGIGGTRIDRPFSGSDHDTTRLSYHAGLGAQFRVGSWGTLTLDSKYVRTQALVARNDWVTTVGFGFGWGNGPR</sequence>
<keyword evidence="5" id="KW-1185">Reference proteome</keyword>
<feature type="signal peptide" evidence="2">
    <location>
        <begin position="1"/>
        <end position="18"/>
    </location>
</feature>
<gene>
    <name evidence="4" type="ORF">METESE_19230</name>
</gene>
<dbReference type="AlphaFoldDB" id="A0AA48GYX5"/>
<dbReference type="Proteomes" id="UP001228113">
    <property type="component" value="Chromosome"/>
</dbReference>
<dbReference type="Pfam" id="PF13505">
    <property type="entry name" value="OMP_b-brl"/>
    <property type="match status" value="1"/>
</dbReference>
<accession>A0AA48GYX5</accession>
<dbReference type="InterPro" id="IPR027385">
    <property type="entry name" value="Beta-barrel_OMP"/>
</dbReference>
<keyword evidence="1 2" id="KW-0732">Signal</keyword>
<feature type="chain" id="PRO_5041375673" description="Outer membrane protein beta-barrel domain-containing protein" evidence="2">
    <location>
        <begin position="19"/>
        <end position="178"/>
    </location>
</feature>
<reference evidence="4" key="1">
    <citation type="journal article" date="2023" name="Int. J. Syst. Evol. Microbiol.">
        <title>Mesoterricola silvestris gen. nov., sp. nov., Mesoterricola sediminis sp. nov., Geothrix oryzae sp. nov., Geothrix edaphica sp. nov., Geothrix rubra sp. nov., and Geothrix limicola sp. nov., six novel members of Acidobacteriota isolated from soils.</title>
        <authorList>
            <person name="Itoh H."/>
            <person name="Sugisawa Y."/>
            <person name="Mise K."/>
            <person name="Xu Z."/>
            <person name="Kuniyasu M."/>
            <person name="Ushijima N."/>
            <person name="Kawano K."/>
            <person name="Kobayashi E."/>
            <person name="Shiratori Y."/>
            <person name="Masuda Y."/>
            <person name="Senoo K."/>
        </authorList>
    </citation>
    <scope>NUCLEOTIDE SEQUENCE</scope>
    <source>
        <strain evidence="4">W786</strain>
    </source>
</reference>
<feature type="domain" description="Outer membrane protein beta-barrel" evidence="3">
    <location>
        <begin position="6"/>
        <end position="173"/>
    </location>
</feature>
<organism evidence="4 5">
    <name type="scientific">Mesoterricola sediminis</name>
    <dbReference type="NCBI Taxonomy" id="2927980"/>
    <lineage>
        <taxon>Bacteria</taxon>
        <taxon>Pseudomonadati</taxon>
        <taxon>Acidobacteriota</taxon>
        <taxon>Holophagae</taxon>
        <taxon>Holophagales</taxon>
        <taxon>Holophagaceae</taxon>
        <taxon>Mesoterricola</taxon>
    </lineage>
</organism>
<evidence type="ECO:0000256" key="2">
    <source>
        <dbReference type="SAM" id="SignalP"/>
    </source>
</evidence>
<evidence type="ECO:0000256" key="1">
    <source>
        <dbReference type="ARBA" id="ARBA00022729"/>
    </source>
</evidence>
<dbReference type="SUPFAM" id="SSF56925">
    <property type="entry name" value="OMPA-like"/>
    <property type="match status" value="1"/>
</dbReference>
<dbReference type="KEGG" id="msea:METESE_19230"/>
<evidence type="ECO:0000313" key="4">
    <source>
        <dbReference type="EMBL" id="BDU76965.1"/>
    </source>
</evidence>
<proteinExistence type="predicted"/>
<evidence type="ECO:0000259" key="3">
    <source>
        <dbReference type="Pfam" id="PF13505"/>
    </source>
</evidence>
<dbReference type="RefSeq" id="WP_243331116.1">
    <property type="nucleotide sequence ID" value="NZ_AP027081.1"/>
</dbReference>
<dbReference type="EMBL" id="AP027081">
    <property type="protein sequence ID" value="BDU76965.1"/>
    <property type="molecule type" value="Genomic_DNA"/>
</dbReference>
<protein>
    <recommendedName>
        <fullName evidence="3">Outer membrane protein beta-barrel domain-containing protein</fullName>
    </recommendedName>
</protein>
<dbReference type="InterPro" id="IPR011250">
    <property type="entry name" value="OMP/PagP_B-barrel"/>
</dbReference>
<dbReference type="Gene3D" id="2.40.160.20">
    <property type="match status" value="1"/>
</dbReference>
<name>A0AA48GYX5_9BACT</name>
<evidence type="ECO:0000313" key="5">
    <source>
        <dbReference type="Proteomes" id="UP001228113"/>
    </source>
</evidence>